<keyword evidence="11" id="KW-1185">Reference proteome</keyword>
<dbReference type="InterPro" id="IPR058240">
    <property type="entry name" value="rSAM_sf"/>
</dbReference>
<comment type="caution">
    <text evidence="10">The sequence shown here is derived from an EMBL/GenBank/DDBJ whole genome shotgun (WGS) entry which is preliminary data.</text>
</comment>
<evidence type="ECO:0000256" key="2">
    <source>
        <dbReference type="ARBA" id="ARBA00009777"/>
    </source>
</evidence>
<keyword evidence="4" id="KW-0949">S-adenosyl-L-methionine</keyword>
<evidence type="ECO:0000259" key="9">
    <source>
        <dbReference type="PROSITE" id="PS51918"/>
    </source>
</evidence>
<keyword evidence="7" id="KW-0408">Iron</keyword>
<proteinExistence type="inferred from homology"/>
<keyword evidence="6" id="KW-0560">Oxidoreductase</keyword>
<dbReference type="PROSITE" id="PS51918">
    <property type="entry name" value="RADICAL_SAM"/>
    <property type="match status" value="1"/>
</dbReference>
<dbReference type="SFLD" id="SFLDG01118">
    <property type="entry name" value="activating_enzymes__group_2"/>
    <property type="match status" value="1"/>
</dbReference>
<protein>
    <submittedName>
        <fullName evidence="10">Glycyl-radical enzyme activating protein</fullName>
    </submittedName>
</protein>
<name>A0ABS3HGH9_9ENTE</name>
<dbReference type="SUPFAM" id="SSF54862">
    <property type="entry name" value="4Fe-4S ferredoxins"/>
    <property type="match status" value="1"/>
</dbReference>
<dbReference type="SFLD" id="SFLDS00029">
    <property type="entry name" value="Radical_SAM"/>
    <property type="match status" value="1"/>
</dbReference>
<dbReference type="InterPro" id="IPR012839">
    <property type="entry name" value="Organic_radical_activase"/>
</dbReference>
<dbReference type="SFLD" id="SFLDG01066">
    <property type="entry name" value="organic_radical-activating_enz"/>
    <property type="match status" value="1"/>
</dbReference>
<dbReference type="NCBIfam" id="TIGR02494">
    <property type="entry name" value="PFLE_PFLC"/>
    <property type="match status" value="1"/>
</dbReference>
<evidence type="ECO:0000256" key="6">
    <source>
        <dbReference type="ARBA" id="ARBA00023002"/>
    </source>
</evidence>
<evidence type="ECO:0000256" key="5">
    <source>
        <dbReference type="ARBA" id="ARBA00022723"/>
    </source>
</evidence>
<dbReference type="Proteomes" id="UP000664495">
    <property type="component" value="Unassembled WGS sequence"/>
</dbReference>
<evidence type="ECO:0000313" key="11">
    <source>
        <dbReference type="Proteomes" id="UP000664495"/>
    </source>
</evidence>
<evidence type="ECO:0000256" key="4">
    <source>
        <dbReference type="ARBA" id="ARBA00022691"/>
    </source>
</evidence>
<dbReference type="PROSITE" id="PS01087">
    <property type="entry name" value="RADICAL_ACTIVATING"/>
    <property type="match status" value="1"/>
</dbReference>
<dbReference type="InterPro" id="IPR013785">
    <property type="entry name" value="Aldolase_TIM"/>
</dbReference>
<comment type="similarity">
    <text evidence="2">Belongs to the organic radical-activating enzymes family.</text>
</comment>
<evidence type="ECO:0000256" key="1">
    <source>
        <dbReference type="ARBA" id="ARBA00001966"/>
    </source>
</evidence>
<dbReference type="SUPFAM" id="SSF102114">
    <property type="entry name" value="Radical SAM enzymes"/>
    <property type="match status" value="1"/>
</dbReference>
<dbReference type="InterPro" id="IPR040074">
    <property type="entry name" value="BssD/PflA/YjjW"/>
</dbReference>
<keyword evidence="3" id="KW-0004">4Fe-4S</keyword>
<dbReference type="Pfam" id="PF04055">
    <property type="entry name" value="Radical_SAM"/>
    <property type="match status" value="1"/>
</dbReference>
<keyword evidence="8" id="KW-0411">Iron-sulfur</keyword>
<dbReference type="InterPro" id="IPR001989">
    <property type="entry name" value="Radical_activat_CS"/>
</dbReference>
<organism evidence="10 11">
    <name type="scientific">Candidatus Enterococcus murrayae</name>
    <dbReference type="NCBI Taxonomy" id="2815321"/>
    <lineage>
        <taxon>Bacteria</taxon>
        <taxon>Bacillati</taxon>
        <taxon>Bacillota</taxon>
        <taxon>Bacilli</taxon>
        <taxon>Lactobacillales</taxon>
        <taxon>Enterococcaceae</taxon>
        <taxon>Enterococcus</taxon>
    </lineage>
</organism>
<dbReference type="EMBL" id="JAFLVR010000021">
    <property type="protein sequence ID" value="MBO0452560.1"/>
    <property type="molecule type" value="Genomic_DNA"/>
</dbReference>
<dbReference type="PIRSF" id="PIRSF000371">
    <property type="entry name" value="PFL_act_enz"/>
    <property type="match status" value="1"/>
</dbReference>
<evidence type="ECO:0000256" key="7">
    <source>
        <dbReference type="ARBA" id="ARBA00023004"/>
    </source>
</evidence>
<dbReference type="Gene3D" id="3.20.20.70">
    <property type="entry name" value="Aldolase class I"/>
    <property type="match status" value="1"/>
</dbReference>
<dbReference type="InterPro" id="IPR034457">
    <property type="entry name" value="Organic_radical-activating"/>
</dbReference>
<keyword evidence="5" id="KW-0479">Metal-binding</keyword>
<reference evidence="10 11" key="1">
    <citation type="submission" date="2021-03" db="EMBL/GenBank/DDBJ databases">
        <title>Enterococcal diversity collection.</title>
        <authorList>
            <person name="Gilmore M.S."/>
            <person name="Schwartzman J."/>
            <person name="Van Tyne D."/>
            <person name="Martin M."/>
            <person name="Earl A.M."/>
            <person name="Manson A.L."/>
            <person name="Straub T."/>
            <person name="Salamzade R."/>
            <person name="Saavedra J."/>
            <person name="Lebreton F."/>
            <person name="Prichula J."/>
            <person name="Schaufler K."/>
            <person name="Gaca A."/>
            <person name="Sgardioli B."/>
            <person name="Wagenaar J."/>
            <person name="Strong T."/>
        </authorList>
    </citation>
    <scope>NUCLEOTIDE SEQUENCE [LARGE SCALE GENOMIC DNA]</scope>
    <source>
        <strain evidence="10 11">MJM16</strain>
    </source>
</reference>
<evidence type="ECO:0000256" key="3">
    <source>
        <dbReference type="ARBA" id="ARBA00022485"/>
    </source>
</evidence>
<dbReference type="PANTHER" id="PTHR30352">
    <property type="entry name" value="PYRUVATE FORMATE-LYASE-ACTIVATING ENZYME"/>
    <property type="match status" value="1"/>
</dbReference>
<dbReference type="PANTHER" id="PTHR30352:SF4">
    <property type="entry name" value="PYRUVATE FORMATE-LYASE 2-ACTIVATING ENZYME"/>
    <property type="match status" value="1"/>
</dbReference>
<accession>A0ABS3HGH9</accession>
<comment type="cofactor">
    <cofactor evidence="1">
        <name>[4Fe-4S] cluster</name>
        <dbReference type="ChEBI" id="CHEBI:49883"/>
    </cofactor>
</comment>
<evidence type="ECO:0000256" key="8">
    <source>
        <dbReference type="ARBA" id="ARBA00023014"/>
    </source>
</evidence>
<sequence length="316" mass="35878">MSNKGIVFNIQRFTLHDGPGLRTELFLKGCPMTCDWCGNPESWSRQIELGIYKKKCISKKKCGLCLSAEPNEEALTFHREKLTAIDSKKVSDHTACALACPADAIKQWGEEMTVEECMEIIRKDKEYYDQSGGGVTVSGGEALLQSDFVAELFAECKKEGIQTCFETTFYSNWRKVEALLPVTDIWISDIKHMDTTIHRERTGVGNELILANLKKLAELDRELILRIPVIPEFNEDMENIEATADFILNELQGRVRTLQLLSFMRLGVEKYEALGIPYGMEGVKVNRRSFQKHVERIADYMNGRGIHCLVGTKEKQ</sequence>
<dbReference type="InterPro" id="IPR007197">
    <property type="entry name" value="rSAM"/>
</dbReference>
<feature type="domain" description="Radical SAM core" evidence="9">
    <location>
        <begin position="16"/>
        <end position="304"/>
    </location>
</feature>
<gene>
    <name evidence="10" type="ORF">JZO85_09780</name>
</gene>
<evidence type="ECO:0000313" key="10">
    <source>
        <dbReference type="EMBL" id="MBO0452560.1"/>
    </source>
</evidence>